<evidence type="ECO:0000256" key="2">
    <source>
        <dbReference type="ARBA" id="ARBA00022517"/>
    </source>
</evidence>
<dbReference type="PANTHER" id="PTHR33317">
    <property type="entry name" value="POLYNUCLEOTIDYL TRANSFERASE, RIBONUCLEASE H-LIKE SUPERFAMILY PROTEIN"/>
    <property type="match status" value="1"/>
</dbReference>
<comment type="similarity">
    <text evidence="5">Belongs to the YqgF HJR family.</text>
</comment>
<accession>A0A3A4ZCI5</accession>
<organism evidence="7 8">
    <name type="scientific">candidate division WWE3 bacterium</name>
    <dbReference type="NCBI Taxonomy" id="2053526"/>
    <lineage>
        <taxon>Bacteria</taxon>
        <taxon>Katanobacteria</taxon>
    </lineage>
</organism>
<keyword evidence="2 5" id="KW-0690">Ribosome biogenesis</keyword>
<dbReference type="GO" id="GO:0004518">
    <property type="term" value="F:nuclease activity"/>
    <property type="evidence" value="ECO:0007669"/>
    <property type="project" value="UniProtKB-KW"/>
</dbReference>
<dbReference type="NCBIfam" id="TIGR00250">
    <property type="entry name" value="RNAse_H_YqgF"/>
    <property type="match status" value="1"/>
</dbReference>
<dbReference type="AlphaFoldDB" id="A0A3A4ZCI5"/>
<comment type="function">
    <text evidence="5">Could be a nuclease involved in processing of the 5'-end of pre-16S rRNA.</text>
</comment>
<dbReference type="HAMAP" id="MF_00651">
    <property type="entry name" value="Nuclease_YqgF"/>
    <property type="match status" value="1"/>
</dbReference>
<keyword evidence="4 5" id="KW-0378">Hydrolase</keyword>
<dbReference type="EMBL" id="QZJF01000017">
    <property type="protein sequence ID" value="RJR26882.1"/>
    <property type="molecule type" value="Genomic_DNA"/>
</dbReference>
<comment type="caution">
    <text evidence="7">The sequence shown here is derived from an EMBL/GenBank/DDBJ whole genome shotgun (WGS) entry which is preliminary data.</text>
</comment>
<dbReference type="GO" id="GO:0000967">
    <property type="term" value="P:rRNA 5'-end processing"/>
    <property type="evidence" value="ECO:0007669"/>
    <property type="project" value="UniProtKB-UniRule"/>
</dbReference>
<name>A0A3A4ZCI5_UNCKA</name>
<sequence>MPDKSRKDETLLGIDYGEANIGVALGRNGIATPVQIVSGKNSATAINELARISIENKVDKFILGLPLDHYGKETKQSLAVRAFAKLLKIRTKKPVEFQDENGTSIEALEQSIEMGIPMKKRNMKDHLSAALILRHYYSEKKVSS</sequence>
<protein>
    <recommendedName>
        <fullName evidence="5">Putative pre-16S rRNA nuclease</fullName>
        <ecNumber evidence="5">3.1.-.-</ecNumber>
    </recommendedName>
</protein>
<keyword evidence="3 5" id="KW-0540">Nuclease</keyword>
<comment type="subcellular location">
    <subcellularLocation>
        <location evidence="5">Cytoplasm</location>
    </subcellularLocation>
</comment>
<reference evidence="7 8" key="1">
    <citation type="journal article" date="2017" name="ISME J.">
        <title>Energy and carbon metabolisms in a deep terrestrial subsurface fluid microbial community.</title>
        <authorList>
            <person name="Momper L."/>
            <person name="Jungbluth S.P."/>
            <person name="Lee M.D."/>
            <person name="Amend J.P."/>
        </authorList>
    </citation>
    <scope>NUCLEOTIDE SEQUENCE [LARGE SCALE GENOMIC DNA]</scope>
    <source>
        <strain evidence="7">SURF_46</strain>
    </source>
</reference>
<keyword evidence="1 5" id="KW-0963">Cytoplasm</keyword>
<dbReference type="CDD" id="cd16964">
    <property type="entry name" value="YqgF"/>
    <property type="match status" value="1"/>
</dbReference>
<dbReference type="SMART" id="SM00732">
    <property type="entry name" value="YqgFc"/>
    <property type="match status" value="1"/>
</dbReference>
<evidence type="ECO:0000256" key="1">
    <source>
        <dbReference type="ARBA" id="ARBA00022490"/>
    </source>
</evidence>
<dbReference type="InterPro" id="IPR005227">
    <property type="entry name" value="YqgF"/>
</dbReference>
<evidence type="ECO:0000256" key="4">
    <source>
        <dbReference type="ARBA" id="ARBA00022801"/>
    </source>
</evidence>
<gene>
    <name evidence="7" type="primary">ruvX</name>
    <name evidence="7" type="ORF">C4561_03850</name>
</gene>
<feature type="domain" description="YqgF/RNase H-like" evidence="6">
    <location>
        <begin position="9"/>
        <end position="107"/>
    </location>
</feature>
<dbReference type="GO" id="GO:0005829">
    <property type="term" value="C:cytosol"/>
    <property type="evidence" value="ECO:0007669"/>
    <property type="project" value="TreeGrafter"/>
</dbReference>
<dbReference type="Gene3D" id="3.30.420.140">
    <property type="entry name" value="YqgF/RNase H-like domain"/>
    <property type="match status" value="1"/>
</dbReference>
<evidence type="ECO:0000313" key="8">
    <source>
        <dbReference type="Proteomes" id="UP000265540"/>
    </source>
</evidence>
<dbReference type="InterPro" id="IPR037027">
    <property type="entry name" value="YqgF/RNaseH-like_dom_sf"/>
</dbReference>
<dbReference type="PANTHER" id="PTHR33317:SF4">
    <property type="entry name" value="POLYNUCLEOTIDYL TRANSFERASE, RIBONUCLEASE H-LIKE SUPERFAMILY PROTEIN"/>
    <property type="match status" value="1"/>
</dbReference>
<dbReference type="InterPro" id="IPR006641">
    <property type="entry name" value="YqgF/RNaseH-like_dom"/>
</dbReference>
<dbReference type="GO" id="GO:0016788">
    <property type="term" value="F:hydrolase activity, acting on ester bonds"/>
    <property type="evidence" value="ECO:0007669"/>
    <property type="project" value="UniProtKB-UniRule"/>
</dbReference>
<dbReference type="Proteomes" id="UP000265540">
    <property type="component" value="Unassembled WGS sequence"/>
</dbReference>
<dbReference type="Pfam" id="PF03652">
    <property type="entry name" value="RuvX"/>
    <property type="match status" value="1"/>
</dbReference>
<dbReference type="SUPFAM" id="SSF53098">
    <property type="entry name" value="Ribonuclease H-like"/>
    <property type="match status" value="1"/>
</dbReference>
<proteinExistence type="inferred from homology"/>
<dbReference type="EC" id="3.1.-.-" evidence="5"/>
<evidence type="ECO:0000313" key="7">
    <source>
        <dbReference type="EMBL" id="RJR26882.1"/>
    </source>
</evidence>
<evidence type="ECO:0000256" key="5">
    <source>
        <dbReference type="HAMAP-Rule" id="MF_00651"/>
    </source>
</evidence>
<evidence type="ECO:0000259" key="6">
    <source>
        <dbReference type="SMART" id="SM00732"/>
    </source>
</evidence>
<dbReference type="InterPro" id="IPR012337">
    <property type="entry name" value="RNaseH-like_sf"/>
</dbReference>
<evidence type="ECO:0000256" key="3">
    <source>
        <dbReference type="ARBA" id="ARBA00022722"/>
    </source>
</evidence>